<organism evidence="1 2">
    <name type="scientific">Brachionus plicatilis</name>
    <name type="common">Marine rotifer</name>
    <name type="synonym">Brachionus muelleri</name>
    <dbReference type="NCBI Taxonomy" id="10195"/>
    <lineage>
        <taxon>Eukaryota</taxon>
        <taxon>Metazoa</taxon>
        <taxon>Spiralia</taxon>
        <taxon>Gnathifera</taxon>
        <taxon>Rotifera</taxon>
        <taxon>Eurotatoria</taxon>
        <taxon>Monogononta</taxon>
        <taxon>Pseudotrocha</taxon>
        <taxon>Ploima</taxon>
        <taxon>Brachionidae</taxon>
        <taxon>Brachionus</taxon>
    </lineage>
</organism>
<protein>
    <submittedName>
        <fullName evidence="1">Uncharacterized protein</fullName>
    </submittedName>
</protein>
<evidence type="ECO:0000313" key="2">
    <source>
        <dbReference type="Proteomes" id="UP000276133"/>
    </source>
</evidence>
<keyword evidence="2" id="KW-1185">Reference proteome</keyword>
<accession>A0A3M7QR13</accession>
<dbReference type="Proteomes" id="UP000276133">
    <property type="component" value="Unassembled WGS sequence"/>
</dbReference>
<name>A0A3M7QR13_BRAPC</name>
<reference evidence="1 2" key="1">
    <citation type="journal article" date="2018" name="Sci. Rep.">
        <title>Genomic signatures of local adaptation to the degree of environmental predictability in rotifers.</title>
        <authorList>
            <person name="Franch-Gras L."/>
            <person name="Hahn C."/>
            <person name="Garcia-Roger E.M."/>
            <person name="Carmona M.J."/>
            <person name="Serra M."/>
            <person name="Gomez A."/>
        </authorList>
    </citation>
    <scope>NUCLEOTIDE SEQUENCE [LARGE SCALE GENOMIC DNA]</scope>
    <source>
        <strain evidence="1">HYR1</strain>
    </source>
</reference>
<gene>
    <name evidence="1" type="ORF">BpHYR1_023163</name>
</gene>
<proteinExistence type="predicted"/>
<comment type="caution">
    <text evidence="1">The sequence shown here is derived from an EMBL/GenBank/DDBJ whole genome shotgun (WGS) entry which is preliminary data.</text>
</comment>
<evidence type="ECO:0000313" key="1">
    <source>
        <dbReference type="EMBL" id="RNA13514.1"/>
    </source>
</evidence>
<dbReference type="AlphaFoldDB" id="A0A3M7QR13"/>
<dbReference type="EMBL" id="REGN01005388">
    <property type="protein sequence ID" value="RNA13514.1"/>
    <property type="molecule type" value="Genomic_DNA"/>
</dbReference>
<sequence>MLRAELLKPNNKIQAVLYRHVHFSILGCAFFNSEEMELDTLKAIFIKELIPYSYFNKPDNIIEKKS</sequence>